<dbReference type="PRINTS" id="PR00625">
    <property type="entry name" value="JDOMAIN"/>
</dbReference>
<feature type="binding site" evidence="11">
    <location>
        <position position="203"/>
    </location>
    <ligand>
        <name>Zn(2+)</name>
        <dbReference type="ChEBI" id="CHEBI:29105"/>
        <label>1</label>
    </ligand>
</feature>
<feature type="binding site" evidence="11">
    <location>
        <position position="206"/>
    </location>
    <ligand>
        <name>Zn(2+)</name>
        <dbReference type="ChEBI" id="CHEBI:29105"/>
        <label>1</label>
    </ligand>
</feature>
<feature type="binding site" evidence="11">
    <location>
        <position position="170"/>
    </location>
    <ligand>
        <name>Zn(2+)</name>
        <dbReference type="ChEBI" id="CHEBI:29105"/>
        <label>2</label>
    </ligand>
</feature>
<organism evidence="15 16">
    <name type="scientific">Polyangium spumosum</name>
    <dbReference type="NCBI Taxonomy" id="889282"/>
    <lineage>
        <taxon>Bacteria</taxon>
        <taxon>Pseudomonadati</taxon>
        <taxon>Myxococcota</taxon>
        <taxon>Polyangia</taxon>
        <taxon>Polyangiales</taxon>
        <taxon>Polyangiaceae</taxon>
        <taxon>Polyangium</taxon>
    </lineage>
</organism>
<dbReference type="GO" id="GO:0005524">
    <property type="term" value="F:ATP binding"/>
    <property type="evidence" value="ECO:0007669"/>
    <property type="project" value="InterPro"/>
</dbReference>
<feature type="repeat" description="CXXCXGXG motif" evidence="11">
    <location>
        <begin position="167"/>
        <end position="174"/>
    </location>
</feature>
<gene>
    <name evidence="11 15" type="primary">dnaJ</name>
    <name evidence="15" type="ORF">GF068_29305</name>
</gene>
<feature type="binding site" evidence="11">
    <location>
        <position position="150"/>
    </location>
    <ligand>
        <name>Zn(2+)</name>
        <dbReference type="ChEBI" id="CHEBI:29105"/>
        <label>1</label>
    </ligand>
</feature>
<comment type="function">
    <text evidence="8 11">Participates actively in the response to hyperosmotic and heat shock by preventing the aggregation of stress-denatured proteins and by disaggregating proteins, also in an autonomous, DnaK-independent fashion. Unfolded proteins bind initially to DnaJ; upon interaction with the DnaJ-bound protein, DnaK hydrolyzes its bound ATP, resulting in the formation of a stable complex. GrpE releases ADP from DnaK; ATP binding to DnaK triggers the release of the substrate protein, thus completing the reaction cycle. Several rounds of ATP-dependent interactions between DnaJ, DnaK and GrpE are required for fully efficient folding. Also involved, together with DnaK and GrpE, in the DNA replication of plasmids through activation of initiation proteins.</text>
</comment>
<evidence type="ECO:0000256" key="4">
    <source>
        <dbReference type="ARBA" id="ARBA00022771"/>
    </source>
</evidence>
<feature type="binding site" evidence="11">
    <location>
        <position position="167"/>
    </location>
    <ligand>
        <name>Zn(2+)</name>
        <dbReference type="ChEBI" id="CHEBI:29105"/>
        <label>2</label>
    </ligand>
</feature>
<dbReference type="FunFam" id="2.60.260.20:FF:000013">
    <property type="entry name" value="DnaJ subfamily B member 11"/>
    <property type="match status" value="1"/>
</dbReference>
<evidence type="ECO:0000256" key="2">
    <source>
        <dbReference type="ARBA" id="ARBA00022723"/>
    </source>
</evidence>
<dbReference type="CDD" id="cd10719">
    <property type="entry name" value="DnaJ_zf"/>
    <property type="match status" value="1"/>
</dbReference>
<keyword evidence="2 11" id="KW-0479">Metal-binding</keyword>
<comment type="subunit">
    <text evidence="11">Homodimer.</text>
</comment>
<dbReference type="GO" id="GO:0009408">
    <property type="term" value="P:response to heat"/>
    <property type="evidence" value="ECO:0007669"/>
    <property type="project" value="InterPro"/>
</dbReference>
<dbReference type="InterPro" id="IPR036410">
    <property type="entry name" value="HSP_DnaJ_Cys-rich_dom_sf"/>
</dbReference>
<evidence type="ECO:0000256" key="5">
    <source>
        <dbReference type="ARBA" id="ARBA00022833"/>
    </source>
</evidence>
<evidence type="ECO:0000256" key="12">
    <source>
        <dbReference type="PROSITE-ProRule" id="PRU00546"/>
    </source>
</evidence>
<dbReference type="GO" id="GO:0008270">
    <property type="term" value="F:zinc ion binding"/>
    <property type="evidence" value="ECO:0007669"/>
    <property type="project" value="UniProtKB-UniRule"/>
</dbReference>
<dbReference type="FunFam" id="1.10.287.110:FF:000034">
    <property type="entry name" value="Chaperone protein DnaJ"/>
    <property type="match status" value="1"/>
</dbReference>
<name>A0A6N7Q0C4_9BACT</name>
<evidence type="ECO:0000313" key="16">
    <source>
        <dbReference type="Proteomes" id="UP000440224"/>
    </source>
</evidence>
<evidence type="ECO:0000256" key="6">
    <source>
        <dbReference type="ARBA" id="ARBA00023016"/>
    </source>
</evidence>
<evidence type="ECO:0000256" key="3">
    <source>
        <dbReference type="ARBA" id="ARBA00022737"/>
    </source>
</evidence>
<dbReference type="EMBL" id="WJIE01000009">
    <property type="protein sequence ID" value="MRG95985.1"/>
    <property type="molecule type" value="Genomic_DNA"/>
</dbReference>
<feature type="zinc finger region" description="CR-type" evidence="12">
    <location>
        <begin position="137"/>
        <end position="215"/>
    </location>
</feature>
<dbReference type="FunFam" id="2.10.230.10:FF:000002">
    <property type="entry name" value="Molecular chaperone DnaJ"/>
    <property type="match status" value="1"/>
</dbReference>
<dbReference type="InterPro" id="IPR002939">
    <property type="entry name" value="DnaJ_C"/>
</dbReference>
<feature type="binding site" evidence="11">
    <location>
        <position position="192"/>
    </location>
    <ligand>
        <name>Zn(2+)</name>
        <dbReference type="ChEBI" id="CHEBI:29105"/>
        <label>2</label>
    </ligand>
</feature>
<dbReference type="HAMAP" id="MF_01152">
    <property type="entry name" value="DnaJ"/>
    <property type="match status" value="1"/>
</dbReference>
<dbReference type="InterPro" id="IPR001305">
    <property type="entry name" value="HSP_DnaJ_Cys-rich_dom"/>
</dbReference>
<feature type="repeat" description="CXXCXGXG motif" evidence="11">
    <location>
        <begin position="203"/>
        <end position="210"/>
    </location>
</feature>
<dbReference type="SUPFAM" id="SSF49493">
    <property type="entry name" value="HSP40/DnaJ peptide-binding domain"/>
    <property type="match status" value="2"/>
</dbReference>
<dbReference type="GO" id="GO:0031072">
    <property type="term" value="F:heat shock protein binding"/>
    <property type="evidence" value="ECO:0007669"/>
    <property type="project" value="InterPro"/>
</dbReference>
<evidence type="ECO:0000256" key="8">
    <source>
        <dbReference type="ARBA" id="ARBA00053423"/>
    </source>
</evidence>
<dbReference type="PROSITE" id="PS50076">
    <property type="entry name" value="DNAJ_2"/>
    <property type="match status" value="1"/>
</dbReference>
<comment type="similarity">
    <text evidence="9 11">Belongs to the DnaJ family.</text>
</comment>
<dbReference type="Pfam" id="PF00226">
    <property type="entry name" value="DnaJ"/>
    <property type="match status" value="1"/>
</dbReference>
<feature type="domain" description="J" evidence="13">
    <location>
        <begin position="6"/>
        <end position="71"/>
    </location>
</feature>
<keyword evidence="3 11" id="KW-0677">Repeat</keyword>
<dbReference type="InterPro" id="IPR018253">
    <property type="entry name" value="DnaJ_domain_CS"/>
</dbReference>
<evidence type="ECO:0000256" key="9">
    <source>
        <dbReference type="ARBA" id="ARBA00061004"/>
    </source>
</evidence>
<dbReference type="NCBIfam" id="TIGR02349">
    <property type="entry name" value="DnaJ_bact"/>
    <property type="match status" value="1"/>
</dbReference>
<dbReference type="Pfam" id="PF01556">
    <property type="entry name" value="DnaJ_C"/>
    <property type="match status" value="1"/>
</dbReference>
<proteinExistence type="inferred from homology"/>
<dbReference type="Gene3D" id="1.10.287.110">
    <property type="entry name" value="DnaJ domain"/>
    <property type="match status" value="1"/>
</dbReference>
<dbReference type="PANTHER" id="PTHR43096">
    <property type="entry name" value="DNAJ HOMOLOG 1, MITOCHONDRIAL-RELATED"/>
    <property type="match status" value="1"/>
</dbReference>
<dbReference type="SUPFAM" id="SSF57938">
    <property type="entry name" value="DnaJ/Hsp40 cysteine-rich domain"/>
    <property type="match status" value="1"/>
</dbReference>
<dbReference type="PROSITE" id="PS51188">
    <property type="entry name" value="ZF_CR"/>
    <property type="match status" value="1"/>
</dbReference>
<dbReference type="Proteomes" id="UP000440224">
    <property type="component" value="Unassembled WGS sequence"/>
</dbReference>
<evidence type="ECO:0000256" key="7">
    <source>
        <dbReference type="ARBA" id="ARBA00023186"/>
    </source>
</evidence>
<dbReference type="PROSITE" id="PS00636">
    <property type="entry name" value="DNAJ_1"/>
    <property type="match status" value="1"/>
</dbReference>
<evidence type="ECO:0000313" key="15">
    <source>
        <dbReference type="EMBL" id="MRG95985.1"/>
    </source>
</evidence>
<dbReference type="SMART" id="SM00271">
    <property type="entry name" value="DnaJ"/>
    <property type="match status" value="1"/>
</dbReference>
<dbReference type="InterPro" id="IPR008971">
    <property type="entry name" value="HSP40/DnaJ_pept-bd"/>
</dbReference>
<keyword evidence="5 11" id="KW-0862">Zinc</keyword>
<feature type="binding site" evidence="11">
    <location>
        <position position="153"/>
    </location>
    <ligand>
        <name>Zn(2+)</name>
        <dbReference type="ChEBI" id="CHEBI:29105"/>
        <label>1</label>
    </ligand>
</feature>
<feature type="repeat" description="CXXCXGXG motif" evidence="11">
    <location>
        <begin position="189"/>
        <end position="196"/>
    </location>
</feature>
<dbReference type="RefSeq" id="WP_153822777.1">
    <property type="nucleotide sequence ID" value="NZ_WJIE01000009.1"/>
</dbReference>
<dbReference type="InterPro" id="IPR012724">
    <property type="entry name" value="DnaJ"/>
</dbReference>
<dbReference type="NCBIfam" id="NF008035">
    <property type="entry name" value="PRK10767.1"/>
    <property type="match status" value="1"/>
</dbReference>
<keyword evidence="6 11" id="KW-0346">Stress response</keyword>
<keyword evidence="4 11" id="KW-0863">Zinc-finger</keyword>
<evidence type="ECO:0000259" key="13">
    <source>
        <dbReference type="PROSITE" id="PS50076"/>
    </source>
</evidence>
<dbReference type="GO" id="GO:0006260">
    <property type="term" value="P:DNA replication"/>
    <property type="evidence" value="ECO:0007669"/>
    <property type="project" value="UniProtKB-KW"/>
</dbReference>
<dbReference type="AlphaFoldDB" id="A0A6N7Q0C4"/>
<reference evidence="15 16" key="1">
    <citation type="submission" date="2019-10" db="EMBL/GenBank/DDBJ databases">
        <title>A soil myxobacterium in the family Polyangiaceae.</title>
        <authorList>
            <person name="Li Y."/>
            <person name="Wang J."/>
        </authorList>
    </citation>
    <scope>NUCLEOTIDE SEQUENCE [LARGE SCALE GENOMIC DNA]</scope>
    <source>
        <strain evidence="15 16">DSM 14734</strain>
    </source>
</reference>
<feature type="domain" description="CR-type" evidence="14">
    <location>
        <begin position="137"/>
        <end position="215"/>
    </location>
</feature>
<comment type="domain">
    <text evidence="11">The J domain is necessary and sufficient to stimulate DnaK ATPase activity. Zinc center 1 plays an important role in the autonomous, DnaK-independent chaperone activity of DnaJ. Zinc center 2 is essential for interaction with DnaK and for DnaJ activity.</text>
</comment>
<dbReference type="Gene3D" id="2.10.230.10">
    <property type="entry name" value="Heat shock protein DnaJ, cysteine-rich domain"/>
    <property type="match status" value="1"/>
</dbReference>
<dbReference type="GO" id="GO:0042026">
    <property type="term" value="P:protein refolding"/>
    <property type="evidence" value="ECO:0007669"/>
    <property type="project" value="TreeGrafter"/>
</dbReference>
<keyword evidence="7 11" id="KW-0143">Chaperone</keyword>
<dbReference type="GO" id="GO:0005737">
    <property type="term" value="C:cytoplasm"/>
    <property type="evidence" value="ECO:0007669"/>
    <property type="project" value="UniProtKB-SubCell"/>
</dbReference>
<dbReference type="OrthoDB" id="9779889at2"/>
<evidence type="ECO:0000256" key="10">
    <source>
        <dbReference type="ARBA" id="ARBA00067609"/>
    </source>
</evidence>
<dbReference type="GO" id="GO:0051082">
    <property type="term" value="F:unfolded protein binding"/>
    <property type="evidence" value="ECO:0007669"/>
    <property type="project" value="UniProtKB-UniRule"/>
</dbReference>
<dbReference type="SUPFAM" id="SSF46565">
    <property type="entry name" value="Chaperone J-domain"/>
    <property type="match status" value="1"/>
</dbReference>
<feature type="binding site" evidence="11">
    <location>
        <position position="189"/>
    </location>
    <ligand>
        <name>Zn(2+)</name>
        <dbReference type="ChEBI" id="CHEBI:29105"/>
        <label>2</label>
    </ligand>
</feature>
<dbReference type="InterPro" id="IPR036869">
    <property type="entry name" value="J_dom_sf"/>
</dbReference>
<comment type="subcellular location">
    <subcellularLocation>
        <location evidence="11">Cytoplasm</location>
    </subcellularLocation>
</comment>
<dbReference type="Gene3D" id="2.60.260.20">
    <property type="entry name" value="Urease metallochaperone UreE, N-terminal domain"/>
    <property type="match status" value="2"/>
</dbReference>
<keyword evidence="11" id="KW-0963">Cytoplasm</keyword>
<dbReference type="CDD" id="cd06257">
    <property type="entry name" value="DnaJ"/>
    <property type="match status" value="1"/>
</dbReference>
<keyword evidence="1 11" id="KW-0235">DNA replication</keyword>
<evidence type="ECO:0000256" key="11">
    <source>
        <dbReference type="HAMAP-Rule" id="MF_01152"/>
    </source>
</evidence>
<sequence length="373" mass="39872">MSQKRDFYEVLGLSKEASTDEIRKAYRAAALKNHPDRNPGDKEAEARFKEATEAYQVLSDDQKRARYDRFGHAGVEGMPDMGGQDIFTHFQDIFSELFGGFGGGGFGGQGQRRSRGPARGQDLRVEQRLTLREAMTGTKREVVLRTPVACEECQGSGAKPGTKRKTCGVCEGAGQVSTARGFVMFTQTCPECRGEGTVVKTPCTSCHGQGAVEKSRKVVVNFPAGIDAGQRLRVPGQGMPGALGGPSGDLYVDVDLVQDERFERDGADLVTRAVVSFATATLGGSSEIELPDESKVSVDIPAGTQPGEVITVRGKGMPRVDGRGRGSLQAVVQVQVPKQISARAQELLKELQAELGHEHEDEGAEAKAAATSS</sequence>
<protein>
    <recommendedName>
        <fullName evidence="10 11">Chaperone protein DnaJ</fullName>
    </recommendedName>
</protein>
<comment type="cofactor">
    <cofactor evidence="11">
        <name>Zn(2+)</name>
        <dbReference type="ChEBI" id="CHEBI:29105"/>
    </cofactor>
    <text evidence="11">Binds 2 Zn(2+) ions per monomer.</text>
</comment>
<evidence type="ECO:0000256" key="1">
    <source>
        <dbReference type="ARBA" id="ARBA00022705"/>
    </source>
</evidence>
<comment type="caution">
    <text evidence="15">The sequence shown here is derived from an EMBL/GenBank/DDBJ whole genome shotgun (WGS) entry which is preliminary data.</text>
</comment>
<keyword evidence="16" id="KW-1185">Reference proteome</keyword>
<dbReference type="CDD" id="cd10747">
    <property type="entry name" value="DnaJ_C"/>
    <property type="match status" value="1"/>
</dbReference>
<feature type="repeat" description="CXXCXGXG motif" evidence="11">
    <location>
        <begin position="150"/>
        <end position="157"/>
    </location>
</feature>
<dbReference type="Pfam" id="PF00684">
    <property type="entry name" value="DnaJ_CXXCXGXG"/>
    <property type="match status" value="1"/>
</dbReference>
<accession>A0A6N7Q0C4</accession>
<dbReference type="PANTHER" id="PTHR43096:SF10">
    <property type="entry name" value="CHAPERONE PROTEIN DNAJ A6, CHLOROPLASTIC"/>
    <property type="match status" value="1"/>
</dbReference>
<dbReference type="InterPro" id="IPR001623">
    <property type="entry name" value="DnaJ_domain"/>
</dbReference>
<evidence type="ECO:0000259" key="14">
    <source>
        <dbReference type="PROSITE" id="PS51188"/>
    </source>
</evidence>